<proteinExistence type="predicted"/>
<name>A0A2P2QGP1_RHIMU</name>
<organism evidence="1">
    <name type="scientific">Rhizophora mucronata</name>
    <name type="common">Asiatic mangrove</name>
    <dbReference type="NCBI Taxonomy" id="61149"/>
    <lineage>
        <taxon>Eukaryota</taxon>
        <taxon>Viridiplantae</taxon>
        <taxon>Streptophyta</taxon>
        <taxon>Embryophyta</taxon>
        <taxon>Tracheophyta</taxon>
        <taxon>Spermatophyta</taxon>
        <taxon>Magnoliopsida</taxon>
        <taxon>eudicotyledons</taxon>
        <taxon>Gunneridae</taxon>
        <taxon>Pentapetalae</taxon>
        <taxon>rosids</taxon>
        <taxon>fabids</taxon>
        <taxon>Malpighiales</taxon>
        <taxon>Rhizophoraceae</taxon>
        <taxon>Rhizophora</taxon>
    </lineage>
</organism>
<evidence type="ECO:0000313" key="1">
    <source>
        <dbReference type="EMBL" id="MBX66158.1"/>
    </source>
</evidence>
<sequence>MGCSIIFRLECHKYISAFSCTSLSAEYWHNILNTRQDLSIPGV</sequence>
<dbReference type="EMBL" id="GGEC01085674">
    <property type="protein sequence ID" value="MBX66158.1"/>
    <property type="molecule type" value="Transcribed_RNA"/>
</dbReference>
<accession>A0A2P2QGP1</accession>
<protein>
    <submittedName>
        <fullName evidence="1">Uncharacterized protein</fullName>
    </submittedName>
</protein>
<reference evidence="1" key="1">
    <citation type="submission" date="2018-02" db="EMBL/GenBank/DDBJ databases">
        <title>Rhizophora mucronata_Transcriptome.</title>
        <authorList>
            <person name="Meera S.P."/>
            <person name="Sreeshan A."/>
            <person name="Augustine A."/>
        </authorList>
    </citation>
    <scope>NUCLEOTIDE SEQUENCE</scope>
    <source>
        <tissue evidence="1">Leaf</tissue>
    </source>
</reference>
<dbReference type="AlphaFoldDB" id="A0A2P2QGP1"/>